<evidence type="ECO:0000313" key="1">
    <source>
        <dbReference type="EMBL" id="KAJ1604565.1"/>
    </source>
</evidence>
<evidence type="ECO:0000313" key="2">
    <source>
        <dbReference type="Proteomes" id="UP001071777"/>
    </source>
</evidence>
<sequence>MGEQDLGLVASKLRRLRSESECKSHINKDIFILINDVVLLNFLRSYMGELDEHSGTSSNRKDLLSVKLVNEFLNVAQKRLTMSEHRMEKEDPRILMSELKQGVEECLYTASGFILKASRAHYYRWLLSREFPSILKVLLVIAGSNLLETQLRCKVLQATLEFMKNQKDDRISQSICFRKCLSEGEEDVLARLWKSLCQHKELHTSRLVDSNKEYTIAPSSRQNACSDNPSMLLIILILEIFSNILHFQRHLTDSLLNNLSIEILCGDHLDLILELSISPHPKIGLFSGIILRSLLLDSTEDQYSEISRKIKSCKIILVYLARAIYQGCVHHDDRTSLDQSVLYAQIVSILSQYDPEIYDLITRIFPKKFFRILENRWFKVLPKRDLDEHSSLMNVLPWFPTNCTWYDMKTNVLASDSSSPIQHGSIYLDMLRSKITSLNFSCLEDVLRKSQIILPQALKIPDSHSAIQEFLSIYHQVRELTTRCYSSLLNGSNRQLLSPAIRRHPDFAWYIFWSLCRNDYPDQLDLIWDQSVKNEVISLLIREFNQTSHLGGSSKPHSWNIRSFFPDIPKISREIQISDSIYLRLLIPTLMKINQTFGLFHPNKEILGKNTRVCLDLQNPQVANLGNLLGYYFNSSILSKGGSGSKGCHIDQHICQKPKGLRHQICDYLGVFKSQLVNSISRHPWFFDRSQHIRPSSKDDFSIPDLVTNHCLDDWQVIQPYSERTDHDLNEKLFQGITRCQVPYLECIENVEKVEILVESLFQKMVSETKAILKNYMLYGYMYCIVVFSEYLSGKQVARHLQYFITLLLSGNQSDQFYRGLLVYIMHMILTVYEETRQEFIKMGGFMFLSEFLMYYQKGWSASKQLSIYYDQDVLNEIKSGLDRNQSIDWGRYLEIFRSREAHVRNYKLIDVDIGSESSISGESLIIGSHGLNLVQEFKHPQIFVIETPEIQSLVSDGIFYQVNHHLTCSRTNLEEIKSLDHKQFMNVWMMIMNEDQLKISIRDSMGLGDQYKGLISCIPSEVGTSGCFGSDQSNTPTSQNSKQLVLKEDGQAFDRLYRFDLLNYRELLLWLITINNCISQSEVWLSECIKNDQFIHNMITLLLSKNKIFHCVGTPVKLKDNYHIFWISHILRRVLVSDPNLIFKMMNYQIIEILILAFMRFDSPVCQDSERVRDEVIQLFRICLVTMNKCEKKFVDDWLKREGGCSSICNSGCNFTSGCVYGDMTCLVFHLLDYLGVQRSLQLEESRMAQVFGNGVFYASRYIPISILQILEVSKEDHQSLSYDKIQKFKKSLGLCGDGYITEGIRIQWGPLERMHLLIKLSRVLYYHSLEVDQGRPLKAEILPFVNHSSMDDFISIDRIKSQKQCKDLNILGYNLNRWIQRIREYKIQNFLEKMNISSGSHKEIVDQWFNMSRQSSCQGLLEVLELDKDQMTRIFRNHLQDGYGFVSNPSVCIYINLWNTLQYYLYVYFIFYLELNDQDLNQDSIFRILIQLLELQRDLLIIG</sequence>
<reference evidence="1" key="1">
    <citation type="submission" date="2022-10" db="EMBL/GenBank/DDBJ databases">
        <title>Adaptive evolution leads to modifications in subtelomeric GC content in a zoonotic Cryptosporidium species.</title>
        <authorList>
            <person name="Li J."/>
            <person name="Feng Y."/>
            <person name="Xiao L."/>
        </authorList>
    </citation>
    <scope>NUCLEOTIDE SEQUENCE</scope>
    <source>
        <strain evidence="1">25894</strain>
    </source>
</reference>
<name>A0ABQ8P407_9CRYT</name>
<comment type="caution">
    <text evidence="1">The sequence shown here is derived from an EMBL/GenBank/DDBJ whole genome shotgun (WGS) entry which is preliminary data.</text>
</comment>
<accession>A0ABQ8P407</accession>
<protein>
    <submittedName>
        <fullName evidence="1">Uncharacterized protein</fullName>
    </submittedName>
</protein>
<dbReference type="EMBL" id="JAPCXB010000235">
    <property type="protein sequence ID" value="KAJ1604565.1"/>
    <property type="molecule type" value="Genomic_DNA"/>
</dbReference>
<proteinExistence type="predicted"/>
<keyword evidence="2" id="KW-1185">Reference proteome</keyword>
<organism evidence="1 2">
    <name type="scientific">Cryptosporidium canis</name>
    <dbReference type="NCBI Taxonomy" id="195482"/>
    <lineage>
        <taxon>Eukaryota</taxon>
        <taxon>Sar</taxon>
        <taxon>Alveolata</taxon>
        <taxon>Apicomplexa</taxon>
        <taxon>Conoidasida</taxon>
        <taxon>Coccidia</taxon>
        <taxon>Eucoccidiorida</taxon>
        <taxon>Eimeriorina</taxon>
        <taxon>Cryptosporidiidae</taxon>
        <taxon>Cryptosporidium</taxon>
    </lineage>
</organism>
<dbReference type="Proteomes" id="UP001071777">
    <property type="component" value="Unassembled WGS sequence"/>
</dbReference>
<feature type="non-terminal residue" evidence="1">
    <location>
        <position position="1505"/>
    </location>
</feature>
<gene>
    <name evidence="1" type="ORF">OJ252_3696</name>
</gene>